<keyword evidence="1" id="KW-0812">Transmembrane</keyword>
<dbReference type="WBParaSite" id="Pan_g19630.t1">
    <property type="protein sequence ID" value="Pan_g19630.t1"/>
    <property type="gene ID" value="Pan_g19630"/>
</dbReference>
<protein>
    <submittedName>
        <fullName evidence="3">G_PROTEIN_RECEP_F1_2 domain-containing protein</fullName>
    </submittedName>
</protein>
<keyword evidence="1" id="KW-0472">Membrane</keyword>
<name>A0A7E4VEX8_PANRE</name>
<reference evidence="3" key="2">
    <citation type="submission" date="2020-10" db="UniProtKB">
        <authorList>
            <consortium name="WormBaseParasite"/>
        </authorList>
    </citation>
    <scope>IDENTIFICATION</scope>
</reference>
<dbReference type="AlphaFoldDB" id="A0A7E4VEX8"/>
<organism evidence="2 3">
    <name type="scientific">Panagrellus redivivus</name>
    <name type="common">Microworm</name>
    <dbReference type="NCBI Taxonomy" id="6233"/>
    <lineage>
        <taxon>Eukaryota</taxon>
        <taxon>Metazoa</taxon>
        <taxon>Ecdysozoa</taxon>
        <taxon>Nematoda</taxon>
        <taxon>Chromadorea</taxon>
        <taxon>Rhabditida</taxon>
        <taxon>Tylenchina</taxon>
        <taxon>Panagrolaimomorpha</taxon>
        <taxon>Panagrolaimoidea</taxon>
        <taxon>Panagrolaimidae</taxon>
        <taxon>Panagrellus</taxon>
    </lineage>
</organism>
<sequence length="149" mass="17856">MSNLFTTFWKVHVYGIIASCTVFYSYMFVKIREIRYAAKNSSIRSEIKLMYSAVILFVCNLFYVIYWLVRDMVIKNFADDAYLVDWTIYLLSDVYDLHNVYAILFTSKEVRAVLWKTKHTECCCFIQCCDYFIIMNLDMRRHYTVILLS</sequence>
<reference evidence="2" key="1">
    <citation type="journal article" date="2013" name="Genetics">
        <title>The draft genome and transcriptome of Panagrellus redivivus are shaped by the harsh demands of a free-living lifestyle.</title>
        <authorList>
            <person name="Srinivasan J."/>
            <person name="Dillman A.R."/>
            <person name="Macchietto M.G."/>
            <person name="Heikkinen L."/>
            <person name="Lakso M."/>
            <person name="Fracchia K.M."/>
            <person name="Antoshechkin I."/>
            <person name="Mortazavi A."/>
            <person name="Wong G."/>
            <person name="Sternberg P.W."/>
        </authorList>
    </citation>
    <scope>NUCLEOTIDE SEQUENCE [LARGE SCALE GENOMIC DNA]</scope>
    <source>
        <strain evidence="2">MT8872</strain>
    </source>
</reference>
<evidence type="ECO:0000313" key="3">
    <source>
        <dbReference type="WBParaSite" id="Pan_g19630.t1"/>
    </source>
</evidence>
<dbReference type="Proteomes" id="UP000492821">
    <property type="component" value="Unassembled WGS sequence"/>
</dbReference>
<accession>A0A7E4VEX8</accession>
<proteinExistence type="predicted"/>
<keyword evidence="1" id="KW-1133">Transmembrane helix</keyword>
<keyword evidence="2" id="KW-1185">Reference proteome</keyword>
<evidence type="ECO:0000256" key="1">
    <source>
        <dbReference type="SAM" id="Phobius"/>
    </source>
</evidence>
<evidence type="ECO:0000313" key="2">
    <source>
        <dbReference type="Proteomes" id="UP000492821"/>
    </source>
</evidence>
<feature type="transmembrane region" description="Helical" evidence="1">
    <location>
        <begin position="12"/>
        <end position="29"/>
    </location>
</feature>
<feature type="transmembrane region" description="Helical" evidence="1">
    <location>
        <begin position="49"/>
        <end position="69"/>
    </location>
</feature>